<dbReference type="Proteomes" id="UP000318815">
    <property type="component" value="Unassembled WGS sequence"/>
</dbReference>
<comment type="caution">
    <text evidence="1">The sequence shown here is derived from an EMBL/GenBank/DDBJ whole genome shotgun (WGS) entry which is preliminary data.</text>
</comment>
<name>A0A5C6LLM5_9BACT</name>
<sequence>MFFKKEWELLKKGAVLQADHAAAGEPLLHLFIGGAYTGCLSFEATPQGIYMYRSGGNEIGVQEELLRIDNKGAVIEQWLYQRYCPGKFIMMHRPINYCWIWIITFMNMI</sequence>
<gene>
    <name evidence="1" type="ORF">FEF09_28320</name>
</gene>
<accession>A0A5C6LLM5</accession>
<keyword evidence="2" id="KW-1185">Reference proteome</keyword>
<organism evidence="1 2">
    <name type="scientific">Chitinophaga pinensis</name>
    <dbReference type="NCBI Taxonomy" id="79329"/>
    <lineage>
        <taxon>Bacteria</taxon>
        <taxon>Pseudomonadati</taxon>
        <taxon>Bacteroidota</taxon>
        <taxon>Chitinophagia</taxon>
        <taxon>Chitinophagales</taxon>
        <taxon>Chitinophagaceae</taxon>
        <taxon>Chitinophaga</taxon>
    </lineage>
</organism>
<dbReference type="EMBL" id="VOHS01000067">
    <property type="protein sequence ID" value="TWV92575.1"/>
    <property type="molecule type" value="Genomic_DNA"/>
</dbReference>
<proteinExistence type="predicted"/>
<evidence type="ECO:0000313" key="1">
    <source>
        <dbReference type="EMBL" id="TWV92575.1"/>
    </source>
</evidence>
<evidence type="ECO:0000313" key="2">
    <source>
        <dbReference type="Proteomes" id="UP000318815"/>
    </source>
</evidence>
<reference evidence="1 2" key="1">
    <citation type="submission" date="2019-08" db="EMBL/GenBank/DDBJ databases">
        <title>Whole genome sequencing of chitin degrading bacteria Chitinophaga pinensis YS16.</title>
        <authorList>
            <person name="Singh R.P."/>
            <person name="Manchanda G."/>
            <person name="Maurya I.K."/>
            <person name="Joshi N.K."/>
            <person name="Srivastava A.K."/>
        </authorList>
    </citation>
    <scope>NUCLEOTIDE SEQUENCE [LARGE SCALE GENOMIC DNA]</scope>
    <source>
        <strain evidence="1 2">YS-16</strain>
    </source>
</reference>
<protein>
    <submittedName>
        <fullName evidence="1">Uncharacterized protein</fullName>
    </submittedName>
</protein>
<dbReference type="AlphaFoldDB" id="A0A5C6LLM5"/>